<evidence type="ECO:0000256" key="5">
    <source>
        <dbReference type="ARBA" id="ARBA00022801"/>
    </source>
</evidence>
<feature type="signal peptide" evidence="8">
    <location>
        <begin position="1"/>
        <end position="21"/>
    </location>
</feature>
<evidence type="ECO:0000256" key="4">
    <source>
        <dbReference type="ARBA" id="ARBA00022729"/>
    </source>
</evidence>
<evidence type="ECO:0000313" key="10">
    <source>
        <dbReference type="Proteomes" id="UP000461409"/>
    </source>
</evidence>
<dbReference type="PANTHER" id="PTHR33938:SF15">
    <property type="entry name" value="FERULOYL ESTERASE B-RELATED"/>
    <property type="match status" value="1"/>
</dbReference>
<proteinExistence type="inferred from homology"/>
<gene>
    <name evidence="9" type="ORF">GRF63_09765</name>
</gene>
<evidence type="ECO:0000256" key="7">
    <source>
        <dbReference type="ARBA" id="ARBA00023157"/>
    </source>
</evidence>
<keyword evidence="2" id="KW-0719">Serine esterase</keyword>
<evidence type="ECO:0000256" key="8">
    <source>
        <dbReference type="SAM" id="SignalP"/>
    </source>
</evidence>
<reference evidence="9 10" key="2">
    <citation type="submission" date="2020-02" db="EMBL/GenBank/DDBJ databases">
        <title>Erythrobacter dongmakensis sp. nov., isolated from a tidal mudflat.</title>
        <authorList>
            <person name="Kim I.S."/>
        </authorList>
    </citation>
    <scope>NUCLEOTIDE SEQUENCE [LARGE SCALE GENOMIC DNA]</scope>
    <source>
        <strain evidence="9 10">GH3-10</strain>
    </source>
</reference>
<dbReference type="Pfam" id="PF07519">
    <property type="entry name" value="Tannase"/>
    <property type="match status" value="1"/>
</dbReference>
<dbReference type="SUPFAM" id="SSF53474">
    <property type="entry name" value="alpha/beta-Hydrolases"/>
    <property type="match status" value="1"/>
</dbReference>
<evidence type="ECO:0000256" key="2">
    <source>
        <dbReference type="ARBA" id="ARBA00022487"/>
    </source>
</evidence>
<reference evidence="9 10" key="1">
    <citation type="submission" date="2019-12" db="EMBL/GenBank/DDBJ databases">
        <authorList>
            <person name="Lee S.D."/>
        </authorList>
    </citation>
    <scope>NUCLEOTIDE SEQUENCE [LARGE SCALE GENOMIC DNA]</scope>
    <source>
        <strain evidence="9 10">GH3-10</strain>
    </source>
</reference>
<dbReference type="EMBL" id="WUBR01000002">
    <property type="protein sequence ID" value="MWV28190.1"/>
    <property type="molecule type" value="Genomic_DNA"/>
</dbReference>
<keyword evidence="5 9" id="KW-0378">Hydrolase</keyword>
<comment type="caution">
    <text evidence="9">The sequence shown here is derived from an EMBL/GenBank/DDBJ whole genome shotgun (WGS) entry which is preliminary data.</text>
</comment>
<accession>A0A844XEB7</accession>
<dbReference type="InterPro" id="IPR011118">
    <property type="entry name" value="Tannase/feruloyl_esterase"/>
</dbReference>
<dbReference type="PANTHER" id="PTHR33938">
    <property type="entry name" value="FERULOYL ESTERASE B-RELATED"/>
    <property type="match status" value="1"/>
</dbReference>
<dbReference type="AlphaFoldDB" id="A0A844XEB7"/>
<keyword evidence="4 8" id="KW-0732">Signal</keyword>
<dbReference type="GO" id="GO:0046872">
    <property type="term" value="F:metal ion binding"/>
    <property type="evidence" value="ECO:0007669"/>
    <property type="project" value="UniProtKB-KW"/>
</dbReference>
<sequence>MCLAALLASCTGMGSTPPASAGADATAFSDRCAALGAQLMSQAPVRDLVIQTSAWQENLVLEGEGSDVQAPLPAHCLVEGYYGEHEGQIGGSYRTAFRMRLPLDWNGRFLFEGGGGSNGVIREATGINGPGNTTALDRGYAVIAQDSGHDNDRNNVPSHGGVMAFGHDPQARADYGHSSLKPTYDLGQHIVSTLYGRDSETNLFWGCSKGGQEGMAFAQRYPDAFDGIVAVAPGMALPRAAVAQAWDTQALAGVLTARGEKPSVEGLRTLFSDQQFALVSDATLEACDAIDGAQDGIVAAIGQCTTARVEPELRARQCTAQGASDCLESAQVDAILKIMDGPRDADGKALYSDWAWDGGVGATGWQVWKTGLVNGPPSLNVVLGGNALASAFTTPPTPIAPDPEQLLAWQLAFDFDKDAPAIYAVQAPYKTSAWQDVGMRSTDLSAFRANGGKLIVPHGSSDPVFSVLDTINWWNEVNTKTGGDAASFARVFPVPGMNHCRGGPSTDQFDSLSALESWVIDGKAPTSISATASDETPWPGREMPLCPYPQIPLANGADGYRCARPQI</sequence>
<keyword evidence="10" id="KW-1185">Reference proteome</keyword>
<dbReference type="Proteomes" id="UP000461409">
    <property type="component" value="Unassembled WGS sequence"/>
</dbReference>
<name>A0A844XEB7_9SPHN</name>
<evidence type="ECO:0000256" key="1">
    <source>
        <dbReference type="ARBA" id="ARBA00006249"/>
    </source>
</evidence>
<comment type="similarity">
    <text evidence="1">Belongs to the tannase family.</text>
</comment>
<dbReference type="Gene3D" id="3.40.50.1820">
    <property type="entry name" value="alpha/beta hydrolase"/>
    <property type="match status" value="1"/>
</dbReference>
<evidence type="ECO:0000256" key="3">
    <source>
        <dbReference type="ARBA" id="ARBA00022723"/>
    </source>
</evidence>
<keyword evidence="6" id="KW-0106">Calcium</keyword>
<keyword evidence="7" id="KW-1015">Disulfide bond</keyword>
<organism evidence="9 10">
    <name type="scientific">Aurantiacibacter rhizosphaerae</name>
    <dbReference type="NCBI Taxonomy" id="2691582"/>
    <lineage>
        <taxon>Bacteria</taxon>
        <taxon>Pseudomonadati</taxon>
        <taxon>Pseudomonadota</taxon>
        <taxon>Alphaproteobacteria</taxon>
        <taxon>Sphingomonadales</taxon>
        <taxon>Erythrobacteraceae</taxon>
        <taxon>Aurantiacibacter</taxon>
    </lineage>
</organism>
<protein>
    <submittedName>
        <fullName evidence="9">Tannase/feruloyl esterase family alpha/beta hydrolase</fullName>
    </submittedName>
</protein>
<evidence type="ECO:0000313" key="9">
    <source>
        <dbReference type="EMBL" id="MWV28190.1"/>
    </source>
</evidence>
<evidence type="ECO:0000256" key="6">
    <source>
        <dbReference type="ARBA" id="ARBA00022837"/>
    </source>
</evidence>
<dbReference type="InterPro" id="IPR029058">
    <property type="entry name" value="AB_hydrolase_fold"/>
</dbReference>
<feature type="chain" id="PRO_5032320711" evidence="8">
    <location>
        <begin position="22"/>
        <end position="567"/>
    </location>
</feature>
<dbReference type="GO" id="GO:0052689">
    <property type="term" value="F:carboxylic ester hydrolase activity"/>
    <property type="evidence" value="ECO:0007669"/>
    <property type="project" value="UniProtKB-KW"/>
</dbReference>
<keyword evidence="3" id="KW-0479">Metal-binding</keyword>